<comment type="caution">
    <text evidence="16">Lacks conserved residue(s) required for the propagation of feature annotation.</text>
</comment>
<feature type="repeat" description="Solcar" evidence="14">
    <location>
        <begin position="217"/>
        <end position="303"/>
    </location>
</feature>
<comment type="similarity">
    <text evidence="2 15">Belongs to the mitochondrial carrier (TC 2.A.29) family.</text>
</comment>
<evidence type="ECO:0000256" key="8">
    <source>
        <dbReference type="ARBA" id="ARBA00022792"/>
    </source>
</evidence>
<evidence type="ECO:0000256" key="14">
    <source>
        <dbReference type="PROSITE-ProRule" id="PRU00282"/>
    </source>
</evidence>
<sequence length="305" mass="33888">MADKRQERLKMARSQAVMAGMTSFVIKETILAPLTRIKLLLQCQGEMRKTGRLAVPYKGVFDCARTIYRTEGILSFWKGNSAGCLMFLSYPLTIAFKEQLPKMNFLKVYHSDSYKVKLSKNIASGFLSGAASLVLLYNISYARVRLANDVLATGKEMSPRQFSGLIDVYRKTLRTDGIIGLHRGFMVSCLGIIVYRGTYFGLFDTLRPVVIGNGKTASPLSLFLLGYGVTLTAGVISYPLDTIRSRMIMTSCEPVQYKGWIDCGVQILKNEGVTALYGGVSINIFRGIFGAALLVLYDRLKHSFM</sequence>
<keyword evidence="5" id="KW-0050">Antiport</keyword>
<dbReference type="EnsemblMetazoa" id="XM_003387516.3">
    <property type="protein sequence ID" value="XP_003387564.2"/>
    <property type="gene ID" value="LOC100634399"/>
</dbReference>
<dbReference type="SUPFAM" id="SSF103506">
    <property type="entry name" value="Mitochondrial carrier"/>
    <property type="match status" value="1"/>
</dbReference>
<feature type="transmembrane region" description="Helical" evidence="16">
    <location>
        <begin position="275"/>
        <end position="297"/>
    </location>
</feature>
<dbReference type="InterPro" id="IPR002067">
    <property type="entry name" value="MCP"/>
</dbReference>
<dbReference type="InterPro" id="IPR002113">
    <property type="entry name" value="ADT_euk_type"/>
</dbReference>
<dbReference type="InterPro" id="IPR018108">
    <property type="entry name" value="MCP_transmembrane"/>
</dbReference>
<comment type="catalytic activity">
    <reaction evidence="12">
        <text>ADP(in) + ATP(out) = ADP(out) + ATP(in)</text>
        <dbReference type="Rhea" id="RHEA:34999"/>
        <dbReference type="ChEBI" id="CHEBI:30616"/>
        <dbReference type="ChEBI" id="CHEBI:456216"/>
    </reaction>
    <physiologicalReaction direction="left-to-right" evidence="12">
        <dbReference type="Rhea" id="RHEA:35000"/>
    </physiologicalReaction>
</comment>
<dbReference type="PROSITE" id="PS50920">
    <property type="entry name" value="SOLCAR"/>
    <property type="match status" value="3"/>
</dbReference>
<keyword evidence="6 14" id="KW-0812">Transmembrane</keyword>
<dbReference type="eggNOG" id="KOG0749">
    <property type="taxonomic scope" value="Eukaryota"/>
</dbReference>
<evidence type="ECO:0000256" key="5">
    <source>
        <dbReference type="ARBA" id="ARBA00022449"/>
    </source>
</evidence>
<evidence type="ECO:0000256" key="4">
    <source>
        <dbReference type="ARBA" id="ARBA00022448"/>
    </source>
</evidence>
<name>A0A1X7UK00_AMPQE</name>
<feature type="repeat" description="Solcar" evidence="14">
    <location>
        <begin position="11"/>
        <end position="103"/>
    </location>
</feature>
<evidence type="ECO:0000256" key="9">
    <source>
        <dbReference type="ARBA" id="ARBA00022989"/>
    </source>
</evidence>
<dbReference type="PRINTS" id="PR00926">
    <property type="entry name" value="MITOCARRIER"/>
</dbReference>
<dbReference type="OrthoDB" id="270584at2759"/>
<dbReference type="FunCoup" id="A0A1X7UK00">
    <property type="interactions" value="726"/>
</dbReference>
<comment type="function">
    <text evidence="13">ADP:ATP antiporter that mediates import of ADP into the mitochondrial matrix for ATP synthesis, and export of ATP out to fuel the cell. Cycles between the cytoplasmic-open state (c-state) and the matrix-open state (m-state): operates by the alternating access mechanism with a single substrate-binding site intermittently exposed to either the cytosolic (c-state) or matrix (m-state) side of the inner mitochondrial membrane.</text>
</comment>
<dbReference type="OMA" id="QTASMNT"/>
<reference evidence="18" key="1">
    <citation type="journal article" date="2010" name="Nature">
        <title>The Amphimedon queenslandica genome and the evolution of animal complexity.</title>
        <authorList>
            <person name="Srivastava M."/>
            <person name="Simakov O."/>
            <person name="Chapman J."/>
            <person name="Fahey B."/>
            <person name="Gauthier M.E."/>
            <person name="Mitros T."/>
            <person name="Richards G.S."/>
            <person name="Conaco C."/>
            <person name="Dacre M."/>
            <person name="Hellsten U."/>
            <person name="Larroux C."/>
            <person name="Putnam N.H."/>
            <person name="Stanke M."/>
            <person name="Adamska M."/>
            <person name="Darling A."/>
            <person name="Degnan S.M."/>
            <person name="Oakley T.H."/>
            <person name="Plachetzki D.C."/>
            <person name="Zhai Y."/>
            <person name="Adamski M."/>
            <person name="Calcino A."/>
            <person name="Cummins S.F."/>
            <person name="Goodstein D.M."/>
            <person name="Harris C."/>
            <person name="Jackson D.J."/>
            <person name="Leys S.P."/>
            <person name="Shu S."/>
            <person name="Woodcroft B.J."/>
            <person name="Vervoort M."/>
            <person name="Kosik K.S."/>
            <person name="Manning G."/>
            <person name="Degnan B.M."/>
            <person name="Rokhsar D.S."/>
        </authorList>
    </citation>
    <scope>NUCLEOTIDE SEQUENCE [LARGE SCALE GENOMIC DNA]</scope>
</reference>
<dbReference type="PANTHER" id="PTHR45635">
    <property type="entry name" value="ADP,ATP CARRIER PROTEIN 1-RELATED-RELATED"/>
    <property type="match status" value="1"/>
</dbReference>
<dbReference type="GO" id="GO:0005743">
    <property type="term" value="C:mitochondrial inner membrane"/>
    <property type="evidence" value="ECO:0007669"/>
    <property type="project" value="UniProtKB-SubCell"/>
</dbReference>
<dbReference type="GO" id="GO:0140021">
    <property type="term" value="P:mitochondrial ADP transmembrane transport"/>
    <property type="evidence" value="ECO:0007669"/>
    <property type="project" value="InterPro"/>
</dbReference>
<evidence type="ECO:0000256" key="10">
    <source>
        <dbReference type="ARBA" id="ARBA00023128"/>
    </source>
</evidence>
<accession>A0A1X7UK00</accession>
<comment type="function">
    <text evidence="16">Catalyzes the exchange of ADP and ATP across the membrane.</text>
</comment>
<dbReference type="AlphaFoldDB" id="A0A1X7UK00"/>
<protein>
    <recommendedName>
        <fullName evidence="16">ADP/ATP translocase</fullName>
    </recommendedName>
    <alternativeName>
        <fullName evidence="16">ADP,ATP carrier protein</fullName>
    </alternativeName>
</protein>
<dbReference type="GO" id="GO:1901029">
    <property type="term" value="P:negative regulation of mitochondrial outer membrane permeabilization involved in apoptotic signaling pathway"/>
    <property type="evidence" value="ECO:0007669"/>
    <property type="project" value="TreeGrafter"/>
</dbReference>
<reference evidence="17" key="2">
    <citation type="submission" date="2017-05" db="UniProtKB">
        <authorList>
            <consortium name="EnsemblMetazoa"/>
        </authorList>
    </citation>
    <scope>IDENTIFICATION</scope>
</reference>
<dbReference type="InterPro" id="IPR023395">
    <property type="entry name" value="MCP_dom_sf"/>
</dbReference>
<feature type="repeat" description="Solcar" evidence="14">
    <location>
        <begin position="116"/>
        <end position="209"/>
    </location>
</feature>
<feature type="transmembrane region" description="Helical" evidence="16">
    <location>
        <begin position="180"/>
        <end position="200"/>
    </location>
</feature>
<dbReference type="STRING" id="400682.A0A1X7UK00"/>
<dbReference type="GO" id="GO:1990544">
    <property type="term" value="P:mitochondrial ATP transmembrane transport"/>
    <property type="evidence" value="ECO:0007669"/>
    <property type="project" value="InterPro"/>
</dbReference>
<evidence type="ECO:0000256" key="7">
    <source>
        <dbReference type="ARBA" id="ARBA00022737"/>
    </source>
</evidence>
<dbReference type="PANTHER" id="PTHR45635:SF14">
    <property type="entry name" value="ADP_ATP TRANSLOCASE"/>
    <property type="match status" value="1"/>
</dbReference>
<keyword evidence="10" id="KW-0496">Mitochondrion</keyword>
<dbReference type="KEGG" id="aqu:100634399"/>
<evidence type="ECO:0000256" key="13">
    <source>
        <dbReference type="ARBA" id="ARBA00045250"/>
    </source>
</evidence>
<keyword evidence="11 14" id="KW-0472">Membrane</keyword>
<keyword evidence="4 15" id="KW-0813">Transport</keyword>
<evidence type="ECO:0000256" key="11">
    <source>
        <dbReference type="ARBA" id="ARBA00023136"/>
    </source>
</evidence>
<keyword evidence="7" id="KW-0677">Repeat</keyword>
<dbReference type="Gene3D" id="1.50.40.10">
    <property type="entry name" value="Mitochondrial carrier domain"/>
    <property type="match status" value="1"/>
</dbReference>
<gene>
    <name evidence="17" type="primary">100634399</name>
</gene>
<evidence type="ECO:0000256" key="12">
    <source>
        <dbReference type="ARBA" id="ARBA00024143"/>
    </source>
</evidence>
<evidence type="ECO:0000256" key="2">
    <source>
        <dbReference type="ARBA" id="ARBA00006375"/>
    </source>
</evidence>
<evidence type="ECO:0000256" key="16">
    <source>
        <dbReference type="RuleBase" id="RU368008"/>
    </source>
</evidence>
<dbReference type="InParanoid" id="A0A1X7UK00"/>
<dbReference type="PRINTS" id="PR00927">
    <property type="entry name" value="ADPTRNSLCASE"/>
</dbReference>
<evidence type="ECO:0000313" key="18">
    <source>
        <dbReference type="Proteomes" id="UP000007879"/>
    </source>
</evidence>
<dbReference type="Proteomes" id="UP000007879">
    <property type="component" value="Unassembled WGS sequence"/>
</dbReference>
<dbReference type="Pfam" id="PF00153">
    <property type="entry name" value="Mito_carr"/>
    <property type="match status" value="3"/>
</dbReference>
<comment type="subunit">
    <text evidence="3 16">Monomer.</text>
</comment>
<keyword evidence="8" id="KW-0999">Mitochondrion inner membrane</keyword>
<evidence type="ECO:0000256" key="3">
    <source>
        <dbReference type="ARBA" id="ARBA00011245"/>
    </source>
</evidence>
<proteinExistence type="inferred from homology"/>
<keyword evidence="9 16" id="KW-1133">Transmembrane helix</keyword>
<evidence type="ECO:0000313" key="17">
    <source>
        <dbReference type="EnsemblMetazoa" id="Aqu2.1.28300_001"/>
    </source>
</evidence>
<dbReference type="EnsemblMetazoa" id="Aqu2.1.28300_001">
    <property type="protein sequence ID" value="Aqu2.1.28300_001"/>
    <property type="gene ID" value="Aqu2.1.28300"/>
</dbReference>
<feature type="transmembrane region" description="Helical" evidence="16">
    <location>
        <begin position="220"/>
        <end position="240"/>
    </location>
</feature>
<dbReference type="GO" id="GO:0005471">
    <property type="term" value="F:ATP:ADP antiporter activity"/>
    <property type="evidence" value="ECO:0007669"/>
    <property type="project" value="UniProtKB-UniRule"/>
</dbReference>
<evidence type="ECO:0000256" key="6">
    <source>
        <dbReference type="ARBA" id="ARBA00022692"/>
    </source>
</evidence>
<comment type="subcellular location">
    <subcellularLocation>
        <location evidence="16">Membrane</location>
        <topology evidence="16">Multi-pass membrane protein</topology>
    </subcellularLocation>
    <subcellularLocation>
        <location evidence="1">Mitochondrion inner membrane</location>
        <topology evidence="1">Multi-pass membrane protein</topology>
    </subcellularLocation>
</comment>
<evidence type="ECO:0000256" key="15">
    <source>
        <dbReference type="RuleBase" id="RU000488"/>
    </source>
</evidence>
<evidence type="ECO:0000256" key="1">
    <source>
        <dbReference type="ARBA" id="ARBA00004448"/>
    </source>
</evidence>
<keyword evidence="18" id="KW-1185">Reference proteome</keyword>
<organism evidence="17">
    <name type="scientific">Amphimedon queenslandica</name>
    <name type="common">Sponge</name>
    <dbReference type="NCBI Taxonomy" id="400682"/>
    <lineage>
        <taxon>Eukaryota</taxon>
        <taxon>Metazoa</taxon>
        <taxon>Porifera</taxon>
        <taxon>Demospongiae</taxon>
        <taxon>Heteroscleromorpha</taxon>
        <taxon>Haplosclerida</taxon>
        <taxon>Niphatidae</taxon>
        <taxon>Amphimedon</taxon>
    </lineage>
</organism>